<dbReference type="AlphaFoldDB" id="A0AAQ3RD86"/>
<name>A0AAQ3RD86_9PEZI</name>
<feature type="domain" description="F-box" evidence="2">
    <location>
        <begin position="119"/>
        <end position="159"/>
    </location>
</feature>
<accession>A0AAQ3RD86</accession>
<keyword evidence="4" id="KW-1185">Reference proteome</keyword>
<feature type="compositionally biased region" description="Polar residues" evidence="1">
    <location>
        <begin position="41"/>
        <end position="66"/>
    </location>
</feature>
<proteinExistence type="predicted"/>
<gene>
    <name evidence="3" type="ORF">R9X50_00548800</name>
</gene>
<dbReference type="Pfam" id="PF00646">
    <property type="entry name" value="F-box"/>
    <property type="match status" value="1"/>
</dbReference>
<reference evidence="3 4" key="1">
    <citation type="submission" date="2023-11" db="EMBL/GenBank/DDBJ databases">
        <title>An acidophilic fungus is an integral part of prey digestion in a carnivorous sundew plant.</title>
        <authorList>
            <person name="Tsai I.J."/>
        </authorList>
    </citation>
    <scope>NUCLEOTIDE SEQUENCE [LARGE SCALE GENOMIC DNA]</scope>
    <source>
        <strain evidence="3">169a</strain>
    </source>
</reference>
<evidence type="ECO:0000313" key="4">
    <source>
        <dbReference type="Proteomes" id="UP001303373"/>
    </source>
</evidence>
<evidence type="ECO:0000256" key="1">
    <source>
        <dbReference type="SAM" id="MobiDB-lite"/>
    </source>
</evidence>
<evidence type="ECO:0000259" key="2">
    <source>
        <dbReference type="Pfam" id="PF00646"/>
    </source>
</evidence>
<evidence type="ECO:0000313" key="3">
    <source>
        <dbReference type="EMBL" id="WPH02623.1"/>
    </source>
</evidence>
<dbReference type="InterPro" id="IPR001810">
    <property type="entry name" value="F-box_dom"/>
</dbReference>
<feature type="region of interest" description="Disordered" evidence="1">
    <location>
        <begin position="1"/>
        <end position="117"/>
    </location>
</feature>
<dbReference type="EMBL" id="CP138587">
    <property type="protein sequence ID" value="WPH02623.1"/>
    <property type="molecule type" value="Genomic_DNA"/>
</dbReference>
<sequence>MVLRLHQRLTPNPSSGFVENGRLLSETEIENKCTPNKVRQEQTTTEQNRSVDNSLSSDNGSHQSGDNEILAQISSFLGWGQMPKRPSPTPSKRLDKSERTSSLTQATLTPMGPPGSSRIEQLPAEMIELILVNLNLGDHRNIRLTSRTMASKSTQSRFRWYLQRKSIELNEEDLLHFIENTRPGGLGCHIEELVFAGLVDKGRARDYAEDYPLAAARKRTRTFARLYDSGRLLELMTEACLNLKRNTKKGKLESIQLQGVAEPADQFQRVCSIPTAYFWPQQGYMYPFDDIPSAAFASVCAAVFAVEIDVGGLWLHGQKESLQNMRLERKQVVRAQEYHEELRCRLERDEGLLGVGVERLSFTFAFDYLDQADASFR</sequence>
<protein>
    <submittedName>
        <fullName evidence="3">F-box domain protein</fullName>
    </submittedName>
</protein>
<organism evidence="3 4">
    <name type="scientific">Acrodontium crateriforme</name>
    <dbReference type="NCBI Taxonomy" id="150365"/>
    <lineage>
        <taxon>Eukaryota</taxon>
        <taxon>Fungi</taxon>
        <taxon>Dikarya</taxon>
        <taxon>Ascomycota</taxon>
        <taxon>Pezizomycotina</taxon>
        <taxon>Dothideomycetes</taxon>
        <taxon>Dothideomycetidae</taxon>
        <taxon>Mycosphaerellales</taxon>
        <taxon>Teratosphaeriaceae</taxon>
        <taxon>Acrodontium</taxon>
    </lineage>
</organism>
<dbReference type="Proteomes" id="UP001303373">
    <property type="component" value="Chromosome 8"/>
</dbReference>